<dbReference type="GO" id="GO:0006353">
    <property type="term" value="P:DNA-templated transcription termination"/>
    <property type="evidence" value="ECO:0007669"/>
    <property type="project" value="UniProtKB-KW"/>
</dbReference>
<accession>A0AAV1I4R2</accession>
<dbReference type="InterPro" id="IPR038538">
    <property type="entry name" value="MTERF_sf"/>
</dbReference>
<proteinExistence type="inferred from homology"/>
<evidence type="ECO:0000256" key="2">
    <source>
        <dbReference type="ARBA" id="ARBA00022472"/>
    </source>
</evidence>
<dbReference type="AlphaFoldDB" id="A0AAV1I4R2"/>
<dbReference type="EMBL" id="CAUYUE010000006">
    <property type="protein sequence ID" value="CAK0782084.1"/>
    <property type="molecule type" value="Genomic_DNA"/>
</dbReference>
<evidence type="ECO:0000256" key="3">
    <source>
        <dbReference type="ARBA" id="ARBA00022946"/>
    </source>
</evidence>
<comment type="similarity">
    <text evidence="1">Belongs to the mTERF family.</text>
</comment>
<keyword evidence="3" id="KW-0809">Transit peptide</keyword>
<dbReference type="GO" id="GO:0003676">
    <property type="term" value="F:nucleic acid binding"/>
    <property type="evidence" value="ECO:0007669"/>
    <property type="project" value="InterPro"/>
</dbReference>
<dbReference type="PANTHER" id="PTHR13068:SF112">
    <property type="entry name" value="TRANSCRIPTION TERMINATION FACTOR 3, MITOCHONDRIAL"/>
    <property type="match status" value="1"/>
</dbReference>
<keyword evidence="2" id="KW-0804">Transcription</keyword>
<sequence>MLSRSPSLLGYQSKQLQAMQEDLGGLAGLSRENVASLLRKEPRILSYSCAGTVLDVADFLRSLGIEWEGIHELLLRQPRLFGANAERTLRPAVSALTEIGFSRADIARKIMQQPLLLYCKPERYREILRVMQEHGITIEVAKKALTKEPYFTARSIEGVKDRLQSFQQLTDPPLDLDTILQKSKLLRGTPANHAQMAQWLRTNLQLSEEDLRRYLSKSPGILEKSPEVMSRRLVEFTEAGFTWEDFKRIVRLQPQVYRLNRILSGNDAAFCKTMGVDMTDYAAFKTSRHSN</sequence>
<reference evidence="4 5" key="1">
    <citation type="submission" date="2023-10" db="EMBL/GenBank/DDBJ databases">
        <authorList>
            <person name="Maclean D."/>
            <person name="Macfadyen A."/>
        </authorList>
    </citation>
    <scope>NUCLEOTIDE SEQUENCE [LARGE SCALE GENOMIC DNA]</scope>
</reference>
<gene>
    <name evidence="4" type="ORF">CVIRNUC_005550</name>
</gene>
<dbReference type="Gene3D" id="1.25.70.10">
    <property type="entry name" value="Transcription termination factor 3, mitochondrial"/>
    <property type="match status" value="1"/>
</dbReference>
<keyword evidence="2" id="KW-0805">Transcription regulation</keyword>
<evidence type="ECO:0000313" key="4">
    <source>
        <dbReference type="EMBL" id="CAK0782084.1"/>
    </source>
</evidence>
<evidence type="ECO:0000313" key="5">
    <source>
        <dbReference type="Proteomes" id="UP001314263"/>
    </source>
</evidence>
<organism evidence="4 5">
    <name type="scientific">Coccomyxa viridis</name>
    <dbReference type="NCBI Taxonomy" id="1274662"/>
    <lineage>
        <taxon>Eukaryota</taxon>
        <taxon>Viridiplantae</taxon>
        <taxon>Chlorophyta</taxon>
        <taxon>core chlorophytes</taxon>
        <taxon>Trebouxiophyceae</taxon>
        <taxon>Trebouxiophyceae incertae sedis</taxon>
        <taxon>Coccomyxaceae</taxon>
        <taxon>Coccomyxa</taxon>
    </lineage>
</organism>
<keyword evidence="2" id="KW-0806">Transcription termination</keyword>
<dbReference type="InterPro" id="IPR003690">
    <property type="entry name" value="MTERF"/>
</dbReference>
<evidence type="ECO:0000256" key="1">
    <source>
        <dbReference type="ARBA" id="ARBA00007692"/>
    </source>
</evidence>
<dbReference type="Pfam" id="PF02536">
    <property type="entry name" value="mTERF"/>
    <property type="match status" value="2"/>
</dbReference>
<dbReference type="PANTHER" id="PTHR13068">
    <property type="entry name" value="CGI-12 PROTEIN-RELATED"/>
    <property type="match status" value="1"/>
</dbReference>
<comment type="caution">
    <text evidence="4">The sequence shown here is derived from an EMBL/GenBank/DDBJ whole genome shotgun (WGS) entry which is preliminary data.</text>
</comment>
<protein>
    <submittedName>
        <fullName evidence="4">Uncharacterized protein</fullName>
    </submittedName>
</protein>
<keyword evidence="5" id="KW-1185">Reference proteome</keyword>
<dbReference type="SMART" id="SM00733">
    <property type="entry name" value="Mterf"/>
    <property type="match status" value="4"/>
</dbReference>
<dbReference type="Proteomes" id="UP001314263">
    <property type="component" value="Unassembled WGS sequence"/>
</dbReference>
<name>A0AAV1I4R2_9CHLO</name>